<dbReference type="InterPro" id="IPR022911">
    <property type="entry name" value="Phe_tRNA_ligase_alpha1_bac"/>
</dbReference>
<evidence type="ECO:0000256" key="1">
    <source>
        <dbReference type="ARBA" id="ARBA00004496"/>
    </source>
</evidence>
<dbReference type="InterPro" id="IPR004529">
    <property type="entry name" value="Phe-tRNA-synth_IIc_asu"/>
</dbReference>
<evidence type="ECO:0000256" key="11">
    <source>
        <dbReference type="ARBA" id="ARBA00023146"/>
    </source>
</evidence>
<dbReference type="RefSeq" id="WP_326928673.1">
    <property type="nucleotide sequence ID" value="NZ_CP123443.1"/>
</dbReference>
<feature type="binding site" evidence="13">
    <location>
        <position position="295"/>
    </location>
    <ligand>
        <name>Mg(2+)</name>
        <dbReference type="ChEBI" id="CHEBI:18420"/>
        <note>shared with beta subunit</note>
    </ligand>
</feature>
<dbReference type="PANTHER" id="PTHR11538:SF41">
    <property type="entry name" value="PHENYLALANINE--TRNA LIGASE, MITOCHONDRIAL"/>
    <property type="match status" value="1"/>
</dbReference>
<keyword evidence="4 13" id="KW-0963">Cytoplasm</keyword>
<keyword evidence="9 13" id="KW-0460">Magnesium</keyword>
<keyword evidence="16" id="KW-1185">Reference proteome</keyword>
<evidence type="ECO:0000256" key="2">
    <source>
        <dbReference type="ARBA" id="ARBA00010207"/>
    </source>
</evidence>
<dbReference type="Pfam" id="PF02912">
    <property type="entry name" value="Phe_tRNA-synt_N"/>
    <property type="match status" value="1"/>
</dbReference>
<organism evidence="15 16">
    <name type="scientific">Candidatus Haliotispira prima</name>
    <dbReference type="NCBI Taxonomy" id="3034016"/>
    <lineage>
        <taxon>Bacteria</taxon>
        <taxon>Pseudomonadati</taxon>
        <taxon>Spirochaetota</taxon>
        <taxon>Spirochaetia</taxon>
        <taxon>Spirochaetales</taxon>
        <taxon>Spirochaetaceae</taxon>
        <taxon>Candidatus Haliotispira</taxon>
    </lineage>
</organism>
<dbReference type="GO" id="GO:0004826">
    <property type="term" value="F:phenylalanine-tRNA ligase activity"/>
    <property type="evidence" value="ECO:0007669"/>
    <property type="project" value="UniProtKB-EC"/>
</dbReference>
<evidence type="ECO:0000256" key="5">
    <source>
        <dbReference type="ARBA" id="ARBA00022598"/>
    </source>
</evidence>
<gene>
    <name evidence="13 15" type="primary">pheS</name>
    <name evidence="15" type="ORF">P0082_00500</name>
</gene>
<dbReference type="CDD" id="cd00496">
    <property type="entry name" value="PheRS_alpha_core"/>
    <property type="match status" value="1"/>
</dbReference>
<comment type="subcellular location">
    <subcellularLocation>
        <location evidence="1 13">Cytoplasm</location>
    </subcellularLocation>
</comment>
<evidence type="ECO:0000256" key="8">
    <source>
        <dbReference type="ARBA" id="ARBA00022840"/>
    </source>
</evidence>
<evidence type="ECO:0000256" key="6">
    <source>
        <dbReference type="ARBA" id="ARBA00022723"/>
    </source>
</evidence>
<keyword evidence="8 13" id="KW-0067">ATP-binding</keyword>
<evidence type="ECO:0000313" key="16">
    <source>
        <dbReference type="Proteomes" id="UP001228690"/>
    </source>
</evidence>
<dbReference type="EMBL" id="CP123443">
    <property type="protein sequence ID" value="WGK70466.1"/>
    <property type="molecule type" value="Genomic_DNA"/>
</dbReference>
<dbReference type="InterPro" id="IPR045864">
    <property type="entry name" value="aa-tRNA-synth_II/BPL/LPL"/>
</dbReference>
<comment type="cofactor">
    <cofactor evidence="13">
        <name>Mg(2+)</name>
        <dbReference type="ChEBI" id="CHEBI:18420"/>
    </cofactor>
    <text evidence="13">Binds 2 magnesium ions per tetramer.</text>
</comment>
<dbReference type="HAMAP" id="MF_00281">
    <property type="entry name" value="Phe_tRNA_synth_alpha1"/>
    <property type="match status" value="1"/>
</dbReference>
<evidence type="ECO:0000256" key="13">
    <source>
        <dbReference type="HAMAP-Rule" id="MF_00281"/>
    </source>
</evidence>
<comment type="catalytic activity">
    <reaction evidence="12 13">
        <text>tRNA(Phe) + L-phenylalanine + ATP = L-phenylalanyl-tRNA(Phe) + AMP + diphosphate + H(+)</text>
        <dbReference type="Rhea" id="RHEA:19413"/>
        <dbReference type="Rhea" id="RHEA-COMP:9668"/>
        <dbReference type="Rhea" id="RHEA-COMP:9699"/>
        <dbReference type="ChEBI" id="CHEBI:15378"/>
        <dbReference type="ChEBI" id="CHEBI:30616"/>
        <dbReference type="ChEBI" id="CHEBI:33019"/>
        <dbReference type="ChEBI" id="CHEBI:58095"/>
        <dbReference type="ChEBI" id="CHEBI:78442"/>
        <dbReference type="ChEBI" id="CHEBI:78531"/>
        <dbReference type="ChEBI" id="CHEBI:456215"/>
        <dbReference type="EC" id="6.1.1.20"/>
    </reaction>
</comment>
<name>A0ABY8MKX1_9SPIO</name>
<evidence type="ECO:0000313" key="15">
    <source>
        <dbReference type="EMBL" id="WGK70466.1"/>
    </source>
</evidence>
<sequence>MNTEQKKLCFAKITGRSETGLFSRFGTDVRKQTSMDLGQLEQDFCRDLAQIGEEQGQAALAELKAVYLGKKGRLRSLTQNMKELSIEEKRELGRESNRLKDLFEEQLKHKQQSLDKALLEQKLSRDWFDFSLSEHYLEDRQLGGAMHPVSAVQQELEDIFLSMGFQILDGPHIEDEYHNFEALNIPESHPARDMQDTFWFRDMQHLLRTHTSCIQVRGMEAQDRPPFRFVAPGKVFRCEATDASHEAVFHQMEGMMVAEELSVAHLIYFMKQLLTEIFQQQVEIRLRPGYFPFVEPGFELDIACLVCEGRGCSVCKRTGWLELLPCGMVHPRVLEYGGIDSRNYRGFAFGLGLDRLVMMRYRINDIRYLHSGNLAFLQQFRSY</sequence>
<evidence type="ECO:0000256" key="3">
    <source>
        <dbReference type="ARBA" id="ARBA00011209"/>
    </source>
</evidence>
<dbReference type="PANTHER" id="PTHR11538">
    <property type="entry name" value="PHENYLALANYL-TRNA SYNTHETASE"/>
    <property type="match status" value="1"/>
</dbReference>
<dbReference type="SUPFAM" id="SSF55681">
    <property type="entry name" value="Class II aaRS and biotin synthetases"/>
    <property type="match status" value="1"/>
</dbReference>
<dbReference type="EC" id="6.1.1.20" evidence="13"/>
<evidence type="ECO:0000259" key="14">
    <source>
        <dbReference type="PROSITE" id="PS50862"/>
    </source>
</evidence>
<protein>
    <recommendedName>
        <fullName evidence="13">Phenylalanine--tRNA ligase alpha subunit</fullName>
        <ecNumber evidence="13">6.1.1.20</ecNumber>
    </recommendedName>
    <alternativeName>
        <fullName evidence="13">Phenylalanyl-tRNA synthetase alpha subunit</fullName>
        <shortName evidence="13">PheRS</shortName>
    </alternativeName>
</protein>
<comment type="similarity">
    <text evidence="2 13">Belongs to the class-II aminoacyl-tRNA synthetase family. Phe-tRNA synthetase alpha subunit type 1 subfamily.</text>
</comment>
<dbReference type="SUPFAM" id="SSF46589">
    <property type="entry name" value="tRNA-binding arm"/>
    <property type="match status" value="1"/>
</dbReference>
<dbReference type="InterPro" id="IPR002319">
    <property type="entry name" value="Phenylalanyl-tRNA_Synthase"/>
</dbReference>
<dbReference type="Proteomes" id="UP001228690">
    <property type="component" value="Chromosome"/>
</dbReference>
<proteinExistence type="inferred from homology"/>
<dbReference type="PROSITE" id="PS50862">
    <property type="entry name" value="AA_TRNA_LIGASE_II"/>
    <property type="match status" value="1"/>
</dbReference>
<keyword evidence="10 13" id="KW-0648">Protein biosynthesis</keyword>
<dbReference type="Gene3D" id="3.30.930.10">
    <property type="entry name" value="Bira Bifunctional Protein, Domain 2"/>
    <property type="match status" value="1"/>
</dbReference>
<evidence type="ECO:0000256" key="12">
    <source>
        <dbReference type="ARBA" id="ARBA00049255"/>
    </source>
</evidence>
<accession>A0ABY8MKX1</accession>
<evidence type="ECO:0000256" key="10">
    <source>
        <dbReference type="ARBA" id="ARBA00022917"/>
    </source>
</evidence>
<evidence type="ECO:0000256" key="7">
    <source>
        <dbReference type="ARBA" id="ARBA00022741"/>
    </source>
</evidence>
<dbReference type="InterPro" id="IPR010978">
    <property type="entry name" value="tRNA-bd_arm"/>
</dbReference>
<dbReference type="NCBIfam" id="TIGR00468">
    <property type="entry name" value="pheS"/>
    <property type="match status" value="1"/>
</dbReference>
<comment type="subunit">
    <text evidence="3 13">Tetramer of two alpha and two beta subunits.</text>
</comment>
<dbReference type="InterPro" id="IPR004188">
    <property type="entry name" value="Phe-tRNA_ligase_II_N"/>
</dbReference>
<keyword evidence="11 13" id="KW-0030">Aminoacyl-tRNA synthetase</keyword>
<evidence type="ECO:0000256" key="9">
    <source>
        <dbReference type="ARBA" id="ARBA00022842"/>
    </source>
</evidence>
<dbReference type="Pfam" id="PF01409">
    <property type="entry name" value="tRNA-synt_2d"/>
    <property type="match status" value="1"/>
</dbReference>
<keyword evidence="5 13" id="KW-0436">Ligase</keyword>
<evidence type="ECO:0000256" key="4">
    <source>
        <dbReference type="ARBA" id="ARBA00022490"/>
    </source>
</evidence>
<feature type="domain" description="Aminoacyl-transfer RNA synthetases class-II family profile" evidence="14">
    <location>
        <begin position="150"/>
        <end position="359"/>
    </location>
</feature>
<keyword evidence="7 13" id="KW-0547">Nucleotide-binding</keyword>
<keyword evidence="6 13" id="KW-0479">Metal-binding</keyword>
<dbReference type="InterPro" id="IPR006195">
    <property type="entry name" value="aa-tRNA-synth_II"/>
</dbReference>
<reference evidence="15 16" key="1">
    <citation type="submission" date="2023-04" db="EMBL/GenBank/DDBJ databases">
        <title>Spirochaete genome identified in red abalone sample constitutes a novel genus.</title>
        <authorList>
            <person name="Sharma S.P."/>
            <person name="Purcell C.M."/>
            <person name="Hyde J.R."/>
            <person name="Severin A.J."/>
        </authorList>
    </citation>
    <scope>NUCLEOTIDE SEQUENCE [LARGE SCALE GENOMIC DNA]</scope>
    <source>
        <strain evidence="15 16">SP-2023</strain>
    </source>
</reference>